<keyword evidence="1" id="KW-0472">Membrane</keyword>
<organism evidence="2">
    <name type="scientific">Strongyloides stercoralis</name>
    <name type="common">Threadworm</name>
    <dbReference type="NCBI Taxonomy" id="6248"/>
    <lineage>
        <taxon>Eukaryota</taxon>
        <taxon>Metazoa</taxon>
        <taxon>Ecdysozoa</taxon>
        <taxon>Nematoda</taxon>
        <taxon>Chromadorea</taxon>
        <taxon>Rhabditida</taxon>
        <taxon>Tylenchina</taxon>
        <taxon>Panagrolaimomorpha</taxon>
        <taxon>Strongyloidoidea</taxon>
        <taxon>Strongyloididae</taxon>
        <taxon>Strongyloides</taxon>
    </lineage>
</organism>
<name>A0A0K0EQC6_STRER</name>
<dbReference type="AlphaFoldDB" id="A0A0K0EQC6"/>
<keyword evidence="1" id="KW-1133">Transmembrane helix</keyword>
<sequence>MINFLIIDLINLLLLDKMNLTIYNILFLFFITSQMASCAYYNKKGLSHQALYPSSPYNNLVWIPTDEFYNDINPKFYKNIKKWSKLEPSVRFGDGGSSLNLY</sequence>
<evidence type="ECO:0000313" key="2">
    <source>
        <dbReference type="WBParaSite" id="SSTP_0001165500.1"/>
    </source>
</evidence>
<feature type="transmembrane region" description="Helical" evidence="1">
    <location>
        <begin position="20"/>
        <end position="41"/>
    </location>
</feature>
<protein>
    <submittedName>
        <fullName evidence="2">Uncharacterized protein</fullName>
    </submittedName>
</protein>
<reference evidence="2" key="1">
    <citation type="submission" date="2015-08" db="UniProtKB">
        <authorList>
            <consortium name="WormBaseParasite"/>
        </authorList>
    </citation>
    <scope>IDENTIFICATION</scope>
</reference>
<evidence type="ECO:0000256" key="1">
    <source>
        <dbReference type="SAM" id="Phobius"/>
    </source>
</evidence>
<keyword evidence="1" id="KW-0812">Transmembrane</keyword>
<accession>A0A0K0EQC6</accession>
<dbReference type="WBParaSite" id="SSTP_0001165500.1">
    <property type="protein sequence ID" value="SSTP_0001165500.1"/>
    <property type="gene ID" value="SSTP_0001165500"/>
</dbReference>
<proteinExistence type="predicted"/>